<accession>A0A918MY16</accession>
<dbReference type="Gene3D" id="3.40.190.10">
    <property type="entry name" value="Periplasmic binding protein-like II"/>
    <property type="match status" value="4"/>
</dbReference>
<dbReference type="Proteomes" id="UP000631300">
    <property type="component" value="Unassembled WGS sequence"/>
</dbReference>
<evidence type="ECO:0000313" key="3">
    <source>
        <dbReference type="Proteomes" id="UP000631300"/>
    </source>
</evidence>
<sequence length="521" mass="57522">METAERFRYPMKWLTGTLLAACLLIATSAAATVKVMVSPMPVFSEVNASHVSGYSVSLSKGILAEAGMDASVEAVPFARMLANLRREEEVLASAVVRLPEREEDFYWITPVSANRVTFYVKQSHPLANTSSPSFSNVSSAAVRRGDYRTSLLRDHGVENLMEVNNWTQAIEAVQKGRVDGLLFSDIGMSIRCKTAKMNCDDLVPVMKLDMTYSYLVLPRTPALADLAARLSQAAITFKQSEKFRNLVNTTLPRLSALGVEASESEGIVSFSGPLRLNAEDLWVMADQVPFFSERNSEGDVTGYAVELVRAILDEAGLDTPVLSAPWDRIAKESLKPNVMAFSVARTAERESQYHWITPITRNMHGLYSLSGQRFDSFKDVPVKRAVAVLTNDYREQIAREAGFEVHEFDTWEAATTALLEGDVDYLFGSRGAVDSACQALVAACEGIRLAATYRLITTYLVLSKAQTEPALVERLKAASVKVKQAPEFTRWAEAWGKKLNNVVGGSHHMKDGVIQLWSEQE</sequence>
<reference evidence="2" key="1">
    <citation type="journal article" date="2014" name="Int. J. Syst. Evol. Microbiol.">
        <title>Complete genome sequence of Corynebacterium casei LMG S-19264T (=DSM 44701T), isolated from a smear-ripened cheese.</title>
        <authorList>
            <consortium name="US DOE Joint Genome Institute (JGI-PGF)"/>
            <person name="Walter F."/>
            <person name="Albersmeier A."/>
            <person name="Kalinowski J."/>
            <person name="Ruckert C."/>
        </authorList>
    </citation>
    <scope>NUCLEOTIDE SEQUENCE</scope>
    <source>
        <strain evidence="2">KCTC 22164</strain>
    </source>
</reference>
<evidence type="ECO:0000313" key="2">
    <source>
        <dbReference type="EMBL" id="GGW83345.1"/>
    </source>
</evidence>
<dbReference type="Pfam" id="PF00497">
    <property type="entry name" value="SBP_bac_3"/>
    <property type="match status" value="2"/>
</dbReference>
<dbReference type="SUPFAM" id="SSF53850">
    <property type="entry name" value="Periplasmic binding protein-like II"/>
    <property type="match status" value="2"/>
</dbReference>
<keyword evidence="3" id="KW-1185">Reference proteome</keyword>
<dbReference type="AlphaFoldDB" id="A0A918MY16"/>
<dbReference type="PANTHER" id="PTHR38834:SF3">
    <property type="entry name" value="SOLUTE-BINDING PROTEIN FAMILY 3_N-TERMINAL DOMAIN-CONTAINING PROTEIN"/>
    <property type="match status" value="1"/>
</dbReference>
<organism evidence="2 3">
    <name type="scientific">Alteromonas halophila</name>
    <dbReference type="NCBI Taxonomy" id="516698"/>
    <lineage>
        <taxon>Bacteria</taxon>
        <taxon>Pseudomonadati</taxon>
        <taxon>Pseudomonadota</taxon>
        <taxon>Gammaproteobacteria</taxon>
        <taxon>Alteromonadales</taxon>
        <taxon>Alteromonadaceae</taxon>
        <taxon>Alteromonas/Salinimonas group</taxon>
        <taxon>Alteromonas</taxon>
    </lineage>
</organism>
<feature type="domain" description="Solute-binding protein family 3/N-terminal" evidence="1">
    <location>
        <begin position="41"/>
        <end position="254"/>
    </location>
</feature>
<evidence type="ECO:0000259" key="1">
    <source>
        <dbReference type="Pfam" id="PF00497"/>
    </source>
</evidence>
<comment type="caution">
    <text evidence="2">The sequence shown here is derived from an EMBL/GenBank/DDBJ whole genome shotgun (WGS) entry which is preliminary data.</text>
</comment>
<gene>
    <name evidence="2" type="ORF">GCM10007391_15980</name>
</gene>
<protein>
    <recommendedName>
        <fullName evidence="1">Solute-binding protein family 3/N-terminal domain-containing protein</fullName>
    </recommendedName>
</protein>
<name>A0A918MY16_9ALTE</name>
<proteinExistence type="predicted"/>
<reference evidence="2" key="2">
    <citation type="submission" date="2020-09" db="EMBL/GenBank/DDBJ databases">
        <authorList>
            <person name="Sun Q."/>
            <person name="Kim S."/>
        </authorList>
    </citation>
    <scope>NUCLEOTIDE SEQUENCE</scope>
    <source>
        <strain evidence="2">KCTC 22164</strain>
    </source>
</reference>
<dbReference type="InterPro" id="IPR001638">
    <property type="entry name" value="Solute-binding_3/MltF_N"/>
</dbReference>
<dbReference type="PANTHER" id="PTHR38834">
    <property type="entry name" value="PERIPLASMIC SUBSTRATE BINDING PROTEIN FAMILY 3"/>
    <property type="match status" value="1"/>
</dbReference>
<feature type="domain" description="Solute-binding protein family 3/N-terminal" evidence="1">
    <location>
        <begin position="286"/>
        <end position="497"/>
    </location>
</feature>
<dbReference type="EMBL" id="BMXP01000003">
    <property type="protein sequence ID" value="GGW83345.1"/>
    <property type="molecule type" value="Genomic_DNA"/>
</dbReference>
<dbReference type="RefSeq" id="WP_189405163.1">
    <property type="nucleotide sequence ID" value="NZ_BMXP01000003.1"/>
</dbReference>